<protein>
    <submittedName>
        <fullName evidence="2">Uncharacterized protein</fullName>
    </submittedName>
</protein>
<feature type="region of interest" description="Disordered" evidence="1">
    <location>
        <begin position="1"/>
        <end position="28"/>
    </location>
</feature>
<reference evidence="2 3" key="1">
    <citation type="journal article" date="2014" name="Am. J. Bot.">
        <title>Genome assembly and annotation for red clover (Trifolium pratense; Fabaceae).</title>
        <authorList>
            <person name="Istvanek J."/>
            <person name="Jaros M."/>
            <person name="Krenek A."/>
            <person name="Repkova J."/>
        </authorList>
    </citation>
    <scope>NUCLEOTIDE SEQUENCE [LARGE SCALE GENOMIC DNA]</scope>
    <source>
        <strain evidence="3">cv. Tatra</strain>
        <tissue evidence="2">Young leaves</tissue>
    </source>
</reference>
<name>A0A2K3KEC5_TRIPR</name>
<evidence type="ECO:0000313" key="3">
    <source>
        <dbReference type="Proteomes" id="UP000236291"/>
    </source>
</evidence>
<dbReference type="AlphaFoldDB" id="A0A2K3KEC5"/>
<proteinExistence type="predicted"/>
<sequence length="56" mass="5956">AAQGRVVVPKVHRQDSKEPPERDEDQTRARIAVNTIAGGFSGGVSPTTPGRNMLEA</sequence>
<dbReference type="EMBL" id="ASHM01168362">
    <property type="protein sequence ID" value="PNX64613.1"/>
    <property type="molecule type" value="Genomic_DNA"/>
</dbReference>
<reference evidence="2 3" key="2">
    <citation type="journal article" date="2017" name="Front. Plant Sci.">
        <title>Gene Classification and Mining of Molecular Markers Useful in Red Clover (Trifolium pratense) Breeding.</title>
        <authorList>
            <person name="Istvanek J."/>
            <person name="Dluhosova J."/>
            <person name="Dluhos P."/>
            <person name="Patkova L."/>
            <person name="Nedelnik J."/>
            <person name="Repkova J."/>
        </authorList>
    </citation>
    <scope>NUCLEOTIDE SEQUENCE [LARGE SCALE GENOMIC DNA]</scope>
    <source>
        <strain evidence="3">cv. Tatra</strain>
        <tissue evidence="2">Young leaves</tissue>
    </source>
</reference>
<dbReference type="Proteomes" id="UP000236291">
    <property type="component" value="Unassembled WGS sequence"/>
</dbReference>
<feature type="compositionally biased region" description="Basic and acidic residues" evidence="1">
    <location>
        <begin position="12"/>
        <end position="28"/>
    </location>
</feature>
<gene>
    <name evidence="2" type="ORF">L195_g062202</name>
</gene>
<evidence type="ECO:0000256" key="1">
    <source>
        <dbReference type="SAM" id="MobiDB-lite"/>
    </source>
</evidence>
<evidence type="ECO:0000313" key="2">
    <source>
        <dbReference type="EMBL" id="PNX64613.1"/>
    </source>
</evidence>
<accession>A0A2K3KEC5</accession>
<comment type="caution">
    <text evidence="2">The sequence shown here is derived from an EMBL/GenBank/DDBJ whole genome shotgun (WGS) entry which is preliminary data.</text>
</comment>
<organism evidence="2 3">
    <name type="scientific">Trifolium pratense</name>
    <name type="common">Red clover</name>
    <dbReference type="NCBI Taxonomy" id="57577"/>
    <lineage>
        <taxon>Eukaryota</taxon>
        <taxon>Viridiplantae</taxon>
        <taxon>Streptophyta</taxon>
        <taxon>Embryophyta</taxon>
        <taxon>Tracheophyta</taxon>
        <taxon>Spermatophyta</taxon>
        <taxon>Magnoliopsida</taxon>
        <taxon>eudicotyledons</taxon>
        <taxon>Gunneridae</taxon>
        <taxon>Pentapetalae</taxon>
        <taxon>rosids</taxon>
        <taxon>fabids</taxon>
        <taxon>Fabales</taxon>
        <taxon>Fabaceae</taxon>
        <taxon>Papilionoideae</taxon>
        <taxon>50 kb inversion clade</taxon>
        <taxon>NPAAA clade</taxon>
        <taxon>Hologalegina</taxon>
        <taxon>IRL clade</taxon>
        <taxon>Trifolieae</taxon>
        <taxon>Trifolium</taxon>
    </lineage>
</organism>
<feature type="non-terminal residue" evidence="2">
    <location>
        <position position="1"/>
    </location>
</feature>
<feature type="region of interest" description="Disordered" evidence="1">
    <location>
        <begin position="37"/>
        <end position="56"/>
    </location>
</feature>